<evidence type="ECO:0000313" key="2">
    <source>
        <dbReference type="WBParaSite" id="nRc.2.0.1.t01163-RA"/>
    </source>
</evidence>
<accession>A0A915HHQ3</accession>
<organism evidence="1 2">
    <name type="scientific">Romanomermis culicivorax</name>
    <name type="common">Nematode worm</name>
    <dbReference type="NCBI Taxonomy" id="13658"/>
    <lineage>
        <taxon>Eukaryota</taxon>
        <taxon>Metazoa</taxon>
        <taxon>Ecdysozoa</taxon>
        <taxon>Nematoda</taxon>
        <taxon>Enoplea</taxon>
        <taxon>Dorylaimia</taxon>
        <taxon>Mermithida</taxon>
        <taxon>Mermithoidea</taxon>
        <taxon>Mermithidae</taxon>
        <taxon>Romanomermis</taxon>
    </lineage>
</organism>
<sequence>GLKAQNFLSALRQALSYFTARYRTAPRGAGYSIHTKKRHRSAPRGTIFETFHLKHVVQQLSKLDNENLSRLQATFFLLIHYVGDDESSYLST</sequence>
<name>A0A915HHQ3_ROMCU</name>
<proteinExistence type="predicted"/>
<dbReference type="AlphaFoldDB" id="A0A915HHQ3"/>
<reference evidence="2" key="1">
    <citation type="submission" date="2022-11" db="UniProtKB">
        <authorList>
            <consortium name="WormBaseParasite"/>
        </authorList>
    </citation>
    <scope>IDENTIFICATION</scope>
</reference>
<keyword evidence="1" id="KW-1185">Reference proteome</keyword>
<protein>
    <submittedName>
        <fullName evidence="2">Uncharacterized protein</fullName>
    </submittedName>
</protein>
<dbReference type="WBParaSite" id="nRc.2.0.1.t01163-RA">
    <property type="protein sequence ID" value="nRc.2.0.1.t01163-RA"/>
    <property type="gene ID" value="nRc.2.0.1.g01163"/>
</dbReference>
<evidence type="ECO:0000313" key="1">
    <source>
        <dbReference type="Proteomes" id="UP000887565"/>
    </source>
</evidence>
<dbReference type="Proteomes" id="UP000887565">
    <property type="component" value="Unplaced"/>
</dbReference>